<organism evidence="2 3">
    <name type="scientific">Pseudonocardia alni</name>
    <name type="common">Amycolata alni</name>
    <dbReference type="NCBI Taxonomy" id="33907"/>
    <lineage>
        <taxon>Bacteria</taxon>
        <taxon>Bacillati</taxon>
        <taxon>Actinomycetota</taxon>
        <taxon>Actinomycetes</taxon>
        <taxon>Pseudonocardiales</taxon>
        <taxon>Pseudonocardiaceae</taxon>
        <taxon>Pseudonocardia</taxon>
    </lineage>
</organism>
<protein>
    <recommendedName>
        <fullName evidence="1">ACT domain-containing protein</fullName>
    </recommendedName>
</protein>
<name>A0A852W798_PSEA5</name>
<evidence type="ECO:0000313" key="3">
    <source>
        <dbReference type="Proteomes" id="UP000549695"/>
    </source>
</evidence>
<dbReference type="InterPro" id="IPR002912">
    <property type="entry name" value="ACT_dom"/>
</dbReference>
<accession>A0A852W798</accession>
<dbReference type="AlphaFoldDB" id="A0A852W798"/>
<feature type="domain" description="ACT" evidence="1">
    <location>
        <begin position="12"/>
        <end position="50"/>
    </location>
</feature>
<evidence type="ECO:0000259" key="1">
    <source>
        <dbReference type="Pfam" id="PF01842"/>
    </source>
</evidence>
<gene>
    <name evidence="2" type="ORF">HDA37_005302</name>
</gene>
<dbReference type="RefSeq" id="WP_179762579.1">
    <property type="nucleotide sequence ID" value="NZ_BAAAJZ010000011.1"/>
</dbReference>
<comment type="caution">
    <text evidence="2">The sequence shown here is derived from an EMBL/GenBank/DDBJ whole genome shotgun (WGS) entry which is preliminary data.</text>
</comment>
<dbReference type="EMBL" id="JACCCZ010000001">
    <property type="protein sequence ID" value="NYG05017.1"/>
    <property type="molecule type" value="Genomic_DNA"/>
</dbReference>
<reference evidence="2 3" key="1">
    <citation type="submission" date="2020-07" db="EMBL/GenBank/DDBJ databases">
        <title>Sequencing the genomes of 1000 actinobacteria strains.</title>
        <authorList>
            <person name="Klenk H.-P."/>
        </authorList>
    </citation>
    <scope>NUCLEOTIDE SEQUENCE [LARGE SCALE GENOMIC DNA]</scope>
    <source>
        <strain evidence="2 3">DSM 44749</strain>
    </source>
</reference>
<dbReference type="Proteomes" id="UP000549695">
    <property type="component" value="Unassembled WGS sequence"/>
</dbReference>
<keyword evidence="3" id="KW-1185">Reference proteome</keyword>
<evidence type="ECO:0000313" key="2">
    <source>
        <dbReference type="EMBL" id="NYG05017.1"/>
    </source>
</evidence>
<proteinExistence type="predicted"/>
<sequence length="183" mass="18624">MSTDPGTTDGLYRVRVRLPDEPGALAGLTAALAQVRCNILALSVHGQDAHSVVDELLVSGPCSVGELSVAVCGAAPDGGVLVMTADPHDLVDPPTRALDIVAAGRSPADGVAALLGASGVRTPGPDEPGARDEHDLELTAPDGTRLVARRAAPFTVTEVARAQAFLRAVATRPESDPRGWAGA</sequence>
<dbReference type="GeneID" id="98054952"/>
<dbReference type="Pfam" id="PF01842">
    <property type="entry name" value="ACT"/>
    <property type="match status" value="1"/>
</dbReference>
<dbReference type="SUPFAM" id="SSF55021">
    <property type="entry name" value="ACT-like"/>
    <property type="match status" value="1"/>
</dbReference>
<dbReference type="InterPro" id="IPR045865">
    <property type="entry name" value="ACT-like_dom_sf"/>
</dbReference>